<evidence type="ECO:0000256" key="1">
    <source>
        <dbReference type="SAM" id="MobiDB-lite"/>
    </source>
</evidence>
<feature type="compositionally biased region" description="Basic and acidic residues" evidence="1">
    <location>
        <begin position="20"/>
        <end position="36"/>
    </location>
</feature>
<dbReference type="PATRIC" id="fig|1122180.6.peg.1844"/>
<gene>
    <name evidence="2" type="ORF">Lokhon_01862</name>
</gene>
<evidence type="ECO:0000313" key="2">
    <source>
        <dbReference type="EMBL" id="EYD71792.1"/>
    </source>
</evidence>
<dbReference type="AlphaFoldDB" id="A0A017HB99"/>
<reference evidence="2 3" key="1">
    <citation type="submission" date="2013-03" db="EMBL/GenBank/DDBJ databases">
        <authorList>
            <person name="Fiebig A."/>
            <person name="Goeker M."/>
            <person name="Klenk H.-P.P."/>
        </authorList>
    </citation>
    <scope>NUCLEOTIDE SEQUENCE [LARGE SCALE GENOMIC DNA]</scope>
    <source>
        <strain evidence="2 3">DSM 17492</strain>
    </source>
</reference>
<comment type="caution">
    <text evidence="2">The sequence shown here is derived from an EMBL/GenBank/DDBJ whole genome shotgun (WGS) entry which is preliminary data.</text>
</comment>
<accession>A0A017HB99</accession>
<sequence length="117" mass="12875">MLAQRRLQPITDELARRRKAQEEREAEQRAQREGRCSAEEAARILASKGFTPKRFGQVATRPMAASVEELDIDAGAAPQPHWSQTVAYDSPEMEALRAARKANPLMRAGMGQGEGSA</sequence>
<name>A0A017HB99_9RHOB</name>
<evidence type="ECO:0000313" key="3">
    <source>
        <dbReference type="Proteomes" id="UP000025047"/>
    </source>
</evidence>
<organism evidence="2 3">
    <name type="scientific">Limimaricola hongkongensis DSM 17492</name>
    <dbReference type="NCBI Taxonomy" id="1122180"/>
    <lineage>
        <taxon>Bacteria</taxon>
        <taxon>Pseudomonadati</taxon>
        <taxon>Pseudomonadota</taxon>
        <taxon>Alphaproteobacteria</taxon>
        <taxon>Rhodobacterales</taxon>
        <taxon>Paracoccaceae</taxon>
        <taxon>Limimaricola</taxon>
    </lineage>
</organism>
<keyword evidence="3" id="KW-1185">Reference proteome</keyword>
<proteinExistence type="predicted"/>
<dbReference type="STRING" id="1122180.Lokhon_01862"/>
<protein>
    <submittedName>
        <fullName evidence="2">Uncharacterized protein</fullName>
    </submittedName>
</protein>
<dbReference type="HOGENOM" id="CLU_2081943_0_0_5"/>
<dbReference type="EMBL" id="APGJ01000006">
    <property type="protein sequence ID" value="EYD71792.1"/>
    <property type="molecule type" value="Genomic_DNA"/>
</dbReference>
<dbReference type="Proteomes" id="UP000025047">
    <property type="component" value="Unassembled WGS sequence"/>
</dbReference>
<feature type="region of interest" description="Disordered" evidence="1">
    <location>
        <begin position="1"/>
        <end position="36"/>
    </location>
</feature>